<proteinExistence type="predicted"/>
<name>A0A382BC79_9ZZZZ</name>
<sequence>MEYRPDEENKKDLEYTPLFPAHTNQSADRAFLYYMASFLMLA</sequence>
<accession>A0A382BC79</accession>
<reference evidence="1" key="1">
    <citation type="submission" date="2018-05" db="EMBL/GenBank/DDBJ databases">
        <authorList>
            <person name="Lanie J.A."/>
            <person name="Ng W.-L."/>
            <person name="Kazmierczak K.M."/>
            <person name="Andrzejewski T.M."/>
            <person name="Davidsen T.M."/>
            <person name="Wayne K.J."/>
            <person name="Tettelin H."/>
            <person name="Glass J.I."/>
            <person name="Rusch D."/>
            <person name="Podicherti R."/>
            <person name="Tsui H.-C.T."/>
            <person name="Winkler M.E."/>
        </authorList>
    </citation>
    <scope>NUCLEOTIDE SEQUENCE</scope>
</reference>
<protein>
    <submittedName>
        <fullName evidence="1">Uncharacterized protein</fullName>
    </submittedName>
</protein>
<dbReference type="AlphaFoldDB" id="A0A382BC79"/>
<gene>
    <name evidence="1" type="ORF">METZ01_LOCUS164108</name>
</gene>
<organism evidence="1">
    <name type="scientific">marine metagenome</name>
    <dbReference type="NCBI Taxonomy" id="408172"/>
    <lineage>
        <taxon>unclassified sequences</taxon>
        <taxon>metagenomes</taxon>
        <taxon>ecological metagenomes</taxon>
    </lineage>
</organism>
<evidence type="ECO:0000313" key="1">
    <source>
        <dbReference type="EMBL" id="SVB11254.1"/>
    </source>
</evidence>
<dbReference type="EMBL" id="UINC01029097">
    <property type="protein sequence ID" value="SVB11254.1"/>
    <property type="molecule type" value="Genomic_DNA"/>
</dbReference>